<keyword evidence="14" id="KW-0675">Receptor</keyword>
<dbReference type="InterPro" id="IPR010917">
    <property type="entry name" value="TonB_rcpt_CS"/>
</dbReference>
<dbReference type="InterPro" id="IPR000531">
    <property type="entry name" value="Beta-barrel_TonB"/>
</dbReference>
<organism evidence="14 15">
    <name type="scientific">Helicobacter marmotae</name>
    <dbReference type="NCBI Taxonomy" id="152490"/>
    <lineage>
        <taxon>Bacteria</taxon>
        <taxon>Pseudomonadati</taxon>
        <taxon>Campylobacterota</taxon>
        <taxon>Epsilonproteobacteria</taxon>
        <taxon>Campylobacterales</taxon>
        <taxon>Helicobacteraceae</taxon>
        <taxon>Helicobacter</taxon>
    </lineage>
</organism>
<dbReference type="PROSITE" id="PS01156">
    <property type="entry name" value="TONB_DEPENDENT_REC_2"/>
    <property type="match status" value="1"/>
</dbReference>
<proteinExistence type="inferred from homology"/>
<comment type="subcellular location">
    <subcellularLocation>
        <location evidence="1 10">Cell outer membrane</location>
        <topology evidence="1 10">Multi-pass membrane protein</topology>
    </subcellularLocation>
</comment>
<dbReference type="InterPro" id="IPR039426">
    <property type="entry name" value="TonB-dep_rcpt-like"/>
</dbReference>
<evidence type="ECO:0000313" key="14">
    <source>
        <dbReference type="EMBL" id="RDU60977.1"/>
    </source>
</evidence>
<evidence type="ECO:0000256" key="11">
    <source>
        <dbReference type="RuleBase" id="RU003357"/>
    </source>
</evidence>
<evidence type="ECO:0000256" key="10">
    <source>
        <dbReference type="PROSITE-ProRule" id="PRU01360"/>
    </source>
</evidence>
<accession>A0A3D8I784</accession>
<keyword evidence="3 10" id="KW-1134">Transmembrane beta strand</keyword>
<dbReference type="PANTHER" id="PTHR30069:SF53">
    <property type="entry name" value="COLICIN I RECEPTOR-RELATED"/>
    <property type="match status" value="1"/>
</dbReference>
<dbReference type="Gene3D" id="2.170.130.10">
    <property type="entry name" value="TonB-dependent receptor, plug domain"/>
    <property type="match status" value="1"/>
</dbReference>
<comment type="similarity">
    <text evidence="10 11">Belongs to the TonB-dependent receptor family.</text>
</comment>
<dbReference type="CDD" id="cd01347">
    <property type="entry name" value="ligand_gated_channel"/>
    <property type="match status" value="1"/>
</dbReference>
<evidence type="ECO:0000256" key="5">
    <source>
        <dbReference type="ARBA" id="ARBA00022729"/>
    </source>
</evidence>
<dbReference type="InterPro" id="IPR036942">
    <property type="entry name" value="Beta-barrel_TonB_sf"/>
</dbReference>
<evidence type="ECO:0000256" key="2">
    <source>
        <dbReference type="ARBA" id="ARBA00022448"/>
    </source>
</evidence>
<keyword evidence="9 10" id="KW-0998">Cell outer membrane</keyword>
<keyword evidence="4 10" id="KW-0812">Transmembrane</keyword>
<dbReference type="PROSITE" id="PS52016">
    <property type="entry name" value="TONB_DEPENDENT_REC_3"/>
    <property type="match status" value="1"/>
</dbReference>
<dbReference type="PANTHER" id="PTHR30069">
    <property type="entry name" value="TONB-DEPENDENT OUTER MEMBRANE RECEPTOR"/>
    <property type="match status" value="1"/>
</dbReference>
<dbReference type="GO" id="GO:0015344">
    <property type="term" value="F:siderophore uptake transmembrane transporter activity"/>
    <property type="evidence" value="ECO:0007669"/>
    <property type="project" value="TreeGrafter"/>
</dbReference>
<evidence type="ECO:0000256" key="4">
    <source>
        <dbReference type="ARBA" id="ARBA00022692"/>
    </source>
</evidence>
<evidence type="ECO:0000256" key="6">
    <source>
        <dbReference type="ARBA" id="ARBA00023065"/>
    </source>
</evidence>
<gene>
    <name evidence="14" type="ORF">CQA63_00240</name>
</gene>
<dbReference type="OrthoDB" id="5389752at2"/>
<keyword evidence="8 10" id="KW-0472">Membrane</keyword>
<evidence type="ECO:0000259" key="12">
    <source>
        <dbReference type="Pfam" id="PF00593"/>
    </source>
</evidence>
<evidence type="ECO:0000256" key="3">
    <source>
        <dbReference type="ARBA" id="ARBA00022452"/>
    </source>
</evidence>
<evidence type="ECO:0000256" key="9">
    <source>
        <dbReference type="ARBA" id="ARBA00023237"/>
    </source>
</evidence>
<keyword evidence="2 10" id="KW-0813">Transport</keyword>
<evidence type="ECO:0000259" key="13">
    <source>
        <dbReference type="Pfam" id="PF07715"/>
    </source>
</evidence>
<protein>
    <submittedName>
        <fullName evidence="14">TonB-dependent receptor</fullName>
    </submittedName>
</protein>
<keyword evidence="6" id="KW-0406">Ion transport</keyword>
<dbReference type="InterPro" id="IPR037066">
    <property type="entry name" value="Plug_dom_sf"/>
</dbReference>
<keyword evidence="15" id="KW-1185">Reference proteome</keyword>
<dbReference type="AlphaFoldDB" id="A0A3D8I784"/>
<name>A0A3D8I784_9HELI</name>
<comment type="caution">
    <text evidence="14">The sequence shown here is derived from an EMBL/GenBank/DDBJ whole genome shotgun (WGS) entry which is preliminary data.</text>
</comment>
<dbReference type="RefSeq" id="WP_104699405.1">
    <property type="nucleotide sequence ID" value="NZ_FZPP01000005.1"/>
</dbReference>
<feature type="domain" description="TonB-dependent receptor-like beta-barrel" evidence="12">
    <location>
        <begin position="272"/>
        <end position="687"/>
    </location>
</feature>
<dbReference type="Proteomes" id="UP000256599">
    <property type="component" value="Unassembled WGS sequence"/>
</dbReference>
<evidence type="ECO:0000256" key="1">
    <source>
        <dbReference type="ARBA" id="ARBA00004571"/>
    </source>
</evidence>
<evidence type="ECO:0000313" key="15">
    <source>
        <dbReference type="Proteomes" id="UP000256599"/>
    </source>
</evidence>
<dbReference type="EMBL" id="NXLR01000001">
    <property type="protein sequence ID" value="RDU60977.1"/>
    <property type="molecule type" value="Genomic_DNA"/>
</dbReference>
<dbReference type="Pfam" id="PF07715">
    <property type="entry name" value="Plug"/>
    <property type="match status" value="1"/>
</dbReference>
<reference evidence="14 15" key="1">
    <citation type="submission" date="2018-04" db="EMBL/GenBank/DDBJ databases">
        <title>Novel Campyloabacter and Helicobacter Species and Strains.</title>
        <authorList>
            <person name="Mannion A.J."/>
            <person name="Shen Z."/>
            <person name="Fox J.G."/>
        </authorList>
    </citation>
    <scope>NUCLEOTIDE SEQUENCE [LARGE SCALE GENOMIC DNA]</scope>
    <source>
        <strain evidence="14 15">MIT 98-6070</strain>
    </source>
</reference>
<dbReference type="InterPro" id="IPR012910">
    <property type="entry name" value="Plug_dom"/>
</dbReference>
<evidence type="ECO:0000256" key="8">
    <source>
        <dbReference type="ARBA" id="ARBA00023136"/>
    </source>
</evidence>
<dbReference type="SUPFAM" id="SSF56935">
    <property type="entry name" value="Porins"/>
    <property type="match status" value="1"/>
</dbReference>
<feature type="domain" description="TonB-dependent receptor plug" evidence="13">
    <location>
        <begin position="65"/>
        <end position="178"/>
    </location>
</feature>
<dbReference type="Gene3D" id="2.40.170.20">
    <property type="entry name" value="TonB-dependent receptor, beta-barrel domain"/>
    <property type="match status" value="1"/>
</dbReference>
<keyword evidence="7 11" id="KW-0798">TonB box</keyword>
<sequence>MKIMTNFLTGGGIVAIFSSHLLAQTPLDTRDSQSLNTNSPQLGSREVKLQKSVVSAASGSEKNVVDAPASVSIITKEELESKPYRDLGEALKEVPGVSLEGTSNKLGQSAISIRGMPAGYTLFLIDGLRQNPSGDVATANLGVGVYNSFLPPLSAIERIEVIRGPMSTLYGSDALGGVVNIITKPITREWTGSMQSQFISPESSTFGNSYQNSLYISGPLKDNIGLLIRGRQITREASAQPRNDKGEAVNSFFGSQYVAYNLGGRLSFLPNEKHLLYADIDYTQSTYDNQIGQIGTLYVNQQGRGGYTPWVGINKLMGALSHRGDYSFGTWKSSVQYIKTENTGRLVAGNTSSPNLGKNRDITSNDVIVDSRLLVYLGEHNNLNLGLEYRYENYHDLAATPANHNRNTFALFAEDEWNIIDNLTFTLGTRYNYNDKFGSNLSPRAYLVYEIIDGFALKGGVATGYKAPYANQLIDAVYGYGSQGTLAFLGNPDLKAESSISYEFGAILEKEHITSSLMLFHSQFKDKIESMSVTKTSTQANYSATCATYGGSNNSCRLAYNADSAFSQGIEATFGLRDIWGFSFDTSYTFINSEITSGTNKGNPLSTTAKHQVIGKLGYNYKDFGTYLQAQYKQGIVNTSAIGNTAQAQALYNLFGGIYYKPSLLLNLGLSYKLTQNIRLHGGVYNLLDTNFADFRSYSYNNSSGNVNWYGPVIQEGRRYWAQISLDF</sequence>
<dbReference type="Pfam" id="PF00593">
    <property type="entry name" value="TonB_dep_Rec_b-barrel"/>
    <property type="match status" value="1"/>
</dbReference>
<keyword evidence="5" id="KW-0732">Signal</keyword>
<dbReference type="GO" id="GO:0044718">
    <property type="term" value="P:siderophore transmembrane transport"/>
    <property type="evidence" value="ECO:0007669"/>
    <property type="project" value="TreeGrafter"/>
</dbReference>
<dbReference type="GO" id="GO:0009279">
    <property type="term" value="C:cell outer membrane"/>
    <property type="evidence" value="ECO:0007669"/>
    <property type="project" value="UniProtKB-SubCell"/>
</dbReference>
<evidence type="ECO:0000256" key="7">
    <source>
        <dbReference type="ARBA" id="ARBA00023077"/>
    </source>
</evidence>